<sequence length="109" mass="11908">MSRLKEYKHTVPMTNDTTWTSAIPAGYELEKIIFVNSTANAATLDLGTSSGAEDVFEQQVIAASGITTVVINKTFSMLTRQSLYLNDDGAGTWNSTSLTAILLMRRVMI</sequence>
<name>A0A6M3M3M0_9ZZZZ</name>
<protein>
    <recommendedName>
        <fullName evidence="2">Major tropism determinant N-terminal domain-containing protein</fullName>
    </recommendedName>
</protein>
<accession>A0A6M3M3M0</accession>
<reference evidence="1" key="1">
    <citation type="submission" date="2020-03" db="EMBL/GenBank/DDBJ databases">
        <title>The deep terrestrial virosphere.</title>
        <authorList>
            <person name="Holmfeldt K."/>
            <person name="Nilsson E."/>
            <person name="Simone D."/>
            <person name="Lopez-Fernandez M."/>
            <person name="Wu X."/>
            <person name="de Brujin I."/>
            <person name="Lundin D."/>
            <person name="Andersson A."/>
            <person name="Bertilsson S."/>
            <person name="Dopson M."/>
        </authorList>
    </citation>
    <scope>NUCLEOTIDE SEQUENCE</scope>
    <source>
        <strain evidence="1">MM171A00971</strain>
    </source>
</reference>
<organism evidence="1">
    <name type="scientific">viral metagenome</name>
    <dbReference type="NCBI Taxonomy" id="1070528"/>
    <lineage>
        <taxon>unclassified sequences</taxon>
        <taxon>metagenomes</taxon>
        <taxon>organismal metagenomes</taxon>
    </lineage>
</organism>
<proteinExistence type="predicted"/>
<gene>
    <name evidence="1" type="ORF">MM171A00971_0019</name>
</gene>
<dbReference type="AlphaFoldDB" id="A0A6M3M3M0"/>
<evidence type="ECO:0008006" key="2">
    <source>
        <dbReference type="Google" id="ProtNLM"/>
    </source>
</evidence>
<evidence type="ECO:0000313" key="1">
    <source>
        <dbReference type="EMBL" id="QJA99561.1"/>
    </source>
</evidence>
<dbReference type="EMBL" id="MT143656">
    <property type="protein sequence ID" value="QJA99561.1"/>
    <property type="molecule type" value="Genomic_DNA"/>
</dbReference>